<dbReference type="AlphaFoldDB" id="A0A8H7H4K2"/>
<evidence type="ECO:0000256" key="5">
    <source>
        <dbReference type="ARBA" id="ARBA00022827"/>
    </source>
</evidence>
<dbReference type="Proteomes" id="UP000650582">
    <property type="component" value="Unassembled WGS sequence"/>
</dbReference>
<keyword evidence="3" id="KW-0285">Flavoprotein</keyword>
<dbReference type="EMBL" id="JACYCC010000041">
    <property type="protein sequence ID" value="KAF8676953.1"/>
    <property type="molecule type" value="Genomic_DNA"/>
</dbReference>
<evidence type="ECO:0000256" key="3">
    <source>
        <dbReference type="ARBA" id="ARBA00022630"/>
    </source>
</evidence>
<feature type="active site" description="Proton donor" evidence="7">
    <location>
        <position position="597"/>
    </location>
</feature>
<dbReference type="Pfam" id="PF05199">
    <property type="entry name" value="GMC_oxred_C"/>
    <property type="match status" value="1"/>
</dbReference>
<dbReference type="PANTHER" id="PTHR11552:SF201">
    <property type="entry name" value="GLUCOSE-METHANOL-CHOLINE OXIDOREDUCTASE N-TERMINAL DOMAIN-CONTAINING PROTEIN"/>
    <property type="match status" value="1"/>
</dbReference>
<evidence type="ECO:0000313" key="10">
    <source>
        <dbReference type="Proteomes" id="UP000650582"/>
    </source>
</evidence>
<organism evidence="9 10">
    <name type="scientific">Rhizoctonia solani</name>
    <dbReference type="NCBI Taxonomy" id="456999"/>
    <lineage>
        <taxon>Eukaryota</taxon>
        <taxon>Fungi</taxon>
        <taxon>Dikarya</taxon>
        <taxon>Basidiomycota</taxon>
        <taxon>Agaricomycotina</taxon>
        <taxon>Agaricomycetes</taxon>
        <taxon>Cantharellales</taxon>
        <taxon>Ceratobasidiaceae</taxon>
        <taxon>Rhizoctonia</taxon>
    </lineage>
</organism>
<gene>
    <name evidence="9" type="ORF">RHS04_06255</name>
</gene>
<evidence type="ECO:0000256" key="2">
    <source>
        <dbReference type="ARBA" id="ARBA00010790"/>
    </source>
</evidence>
<evidence type="ECO:0000256" key="1">
    <source>
        <dbReference type="ARBA" id="ARBA00001974"/>
    </source>
</evidence>
<dbReference type="PIRSF" id="PIRSF000137">
    <property type="entry name" value="Alcohol_oxidase"/>
    <property type="match status" value="1"/>
</dbReference>
<dbReference type="Gene3D" id="3.50.50.60">
    <property type="entry name" value="FAD/NAD(P)-binding domain"/>
    <property type="match status" value="1"/>
</dbReference>
<dbReference type="SUPFAM" id="SSF51905">
    <property type="entry name" value="FAD/NAD(P)-binding domain"/>
    <property type="match status" value="1"/>
</dbReference>
<dbReference type="Pfam" id="PF00732">
    <property type="entry name" value="GMC_oxred_N"/>
    <property type="match status" value="1"/>
</dbReference>
<protein>
    <submittedName>
        <fullName evidence="9">Alcohol oxidase</fullName>
    </submittedName>
</protein>
<dbReference type="GO" id="GO:0050660">
    <property type="term" value="F:flavin adenine dinucleotide binding"/>
    <property type="evidence" value="ECO:0007669"/>
    <property type="project" value="InterPro"/>
</dbReference>
<comment type="similarity">
    <text evidence="2">Belongs to the GMC oxidoreductase family.</text>
</comment>
<dbReference type="SUPFAM" id="SSF54373">
    <property type="entry name" value="FAD-linked reductases, C-terminal domain"/>
    <property type="match status" value="1"/>
</dbReference>
<dbReference type="PROSITE" id="PS00624">
    <property type="entry name" value="GMC_OXRED_2"/>
    <property type="match status" value="1"/>
</dbReference>
<dbReference type="InterPro" id="IPR007867">
    <property type="entry name" value="GMC_OxRtase_C"/>
</dbReference>
<evidence type="ECO:0000256" key="6">
    <source>
        <dbReference type="ARBA" id="ARBA00023002"/>
    </source>
</evidence>
<evidence type="ECO:0000259" key="8">
    <source>
        <dbReference type="PROSITE" id="PS00624"/>
    </source>
</evidence>
<dbReference type="PANTHER" id="PTHR11552">
    <property type="entry name" value="GLUCOSE-METHANOL-CHOLINE GMC OXIDOREDUCTASE"/>
    <property type="match status" value="1"/>
</dbReference>
<dbReference type="InterPro" id="IPR036188">
    <property type="entry name" value="FAD/NAD-bd_sf"/>
</dbReference>
<keyword evidence="5" id="KW-0274">FAD</keyword>
<keyword evidence="4" id="KW-0732">Signal</keyword>
<comment type="cofactor">
    <cofactor evidence="1">
        <name>FAD</name>
        <dbReference type="ChEBI" id="CHEBI:57692"/>
    </cofactor>
</comment>
<feature type="active site" description="Proton acceptor" evidence="7">
    <location>
        <position position="640"/>
    </location>
</feature>
<sequence>MLLLFTAIHGVAGQAPAHTAITTVPPPVPGAPTTQLWQTKTKANEYGFEVSRNLTNNVRRLRRLPFSELIFVLSFDAPSTATLSSSGEEFVKNDFDYLVVGGGLAGLVVANRLSENSNVRVGVIEAGRYFENDPLINTPAAVLNRFLQMNATYDWRLTTVPQKHLNNQSINLPRGKTLGGSSTIGLLIFGRGSKIEYDGLLPYMKKAEHFEMVDPIRASVNQEGIPESQGTQGMIAGSYNTWYSDPVFPYRAASMKVGIPANLDPDSGTTFGIYNAATSTNRTAGIRSYAGNTYYKSAAHRPNLVVLTEAQATKIELGHSGKDVTARGVSFQFRGTSFTAKAKKEVVLSAGTLLTPQLLELSGIGNSDVLKKYQITPKVDLPGVGENYQDHILVSTTYEVKPGFVTYDNLGYNDTFRAAAEAQYSGKIAHMHRSLWEDVKKEKPKLLQKEQYRIQELWLRKKMGNVEVILHPGKYTSRCFPESVADCVVSSGYFGPGPAKPNTSYISIIMCIQHPFSRGNIHLNTSDPLSPPAIDPNYLSKQIDQSILVESVKFADKIAKAEPLAAMLVARQDPSPDIKSDENITKWVKANIRTLHHPIGTAAMAPKSLGGVVDEKLKVYGTSNLRVVDASVIPMHLAAHLQRTVYGIAEKAADTIKSDWGF</sequence>
<dbReference type="InterPro" id="IPR012132">
    <property type="entry name" value="GMC_OxRdtase"/>
</dbReference>
<proteinExistence type="inferred from homology"/>
<evidence type="ECO:0000256" key="7">
    <source>
        <dbReference type="PIRSR" id="PIRSR000137-1"/>
    </source>
</evidence>
<feature type="domain" description="Glucose-methanol-choline oxidoreductase N-terminal" evidence="8">
    <location>
        <begin position="351"/>
        <end position="365"/>
    </location>
</feature>
<reference evidence="9" key="1">
    <citation type="submission" date="2020-09" db="EMBL/GenBank/DDBJ databases">
        <title>Comparative genome analyses of four rice-infecting Rhizoctonia solani isolates reveal extensive enrichment of homogalacturonan modification genes.</title>
        <authorList>
            <person name="Lee D.-Y."/>
            <person name="Jeon J."/>
            <person name="Kim K.-T."/>
            <person name="Cheong K."/>
            <person name="Song H."/>
            <person name="Choi G."/>
            <person name="Ko J."/>
            <person name="Opiyo S.O."/>
            <person name="Zuo S."/>
            <person name="Madhav S."/>
            <person name="Lee Y.-H."/>
            <person name="Wang G.-L."/>
        </authorList>
    </citation>
    <scope>NUCLEOTIDE SEQUENCE</scope>
    <source>
        <strain evidence="9">AG1-IA YN-7</strain>
    </source>
</reference>
<accession>A0A8H7H4K2</accession>
<comment type="caution">
    <text evidence="9">The sequence shown here is derived from an EMBL/GenBank/DDBJ whole genome shotgun (WGS) entry which is preliminary data.</text>
</comment>
<dbReference type="InterPro" id="IPR000172">
    <property type="entry name" value="GMC_OxRdtase_N"/>
</dbReference>
<evidence type="ECO:0000256" key="4">
    <source>
        <dbReference type="ARBA" id="ARBA00022729"/>
    </source>
</evidence>
<name>A0A8H7H4K2_9AGAM</name>
<dbReference type="GO" id="GO:0016614">
    <property type="term" value="F:oxidoreductase activity, acting on CH-OH group of donors"/>
    <property type="evidence" value="ECO:0007669"/>
    <property type="project" value="InterPro"/>
</dbReference>
<evidence type="ECO:0000313" key="9">
    <source>
        <dbReference type="EMBL" id="KAF8676953.1"/>
    </source>
</evidence>
<keyword evidence="6" id="KW-0560">Oxidoreductase</keyword>
<dbReference type="Gene3D" id="3.30.560.10">
    <property type="entry name" value="Glucose Oxidase, domain 3"/>
    <property type="match status" value="1"/>
</dbReference>